<keyword evidence="3" id="KW-1185">Reference proteome</keyword>
<dbReference type="RefSeq" id="WP_343921423.1">
    <property type="nucleotide sequence ID" value="NZ_BAAAJT010000003.1"/>
</dbReference>
<feature type="transmembrane region" description="Helical" evidence="1">
    <location>
        <begin position="73"/>
        <end position="92"/>
    </location>
</feature>
<dbReference type="EMBL" id="JBHUGD010000004">
    <property type="protein sequence ID" value="MFD1948932.1"/>
    <property type="molecule type" value="Genomic_DNA"/>
</dbReference>
<evidence type="ECO:0000313" key="2">
    <source>
        <dbReference type="EMBL" id="MFD1948932.1"/>
    </source>
</evidence>
<organism evidence="2 3">
    <name type="scientific">Nocardioides aestuarii</name>
    <dbReference type="NCBI Taxonomy" id="252231"/>
    <lineage>
        <taxon>Bacteria</taxon>
        <taxon>Bacillati</taxon>
        <taxon>Actinomycetota</taxon>
        <taxon>Actinomycetes</taxon>
        <taxon>Propionibacteriales</taxon>
        <taxon>Nocardioidaceae</taxon>
        <taxon>Nocardioides</taxon>
    </lineage>
</organism>
<comment type="caution">
    <text evidence="2">The sequence shown here is derived from an EMBL/GenBank/DDBJ whole genome shotgun (WGS) entry which is preliminary data.</text>
</comment>
<proteinExistence type="predicted"/>
<keyword evidence="1" id="KW-0472">Membrane</keyword>
<feature type="transmembrane region" description="Helical" evidence="1">
    <location>
        <begin position="36"/>
        <end position="61"/>
    </location>
</feature>
<accession>A0ABW4TQI5</accession>
<reference evidence="3" key="1">
    <citation type="journal article" date="2019" name="Int. J. Syst. Evol. Microbiol.">
        <title>The Global Catalogue of Microorganisms (GCM) 10K type strain sequencing project: providing services to taxonomists for standard genome sequencing and annotation.</title>
        <authorList>
            <consortium name="The Broad Institute Genomics Platform"/>
            <consortium name="The Broad Institute Genome Sequencing Center for Infectious Disease"/>
            <person name="Wu L."/>
            <person name="Ma J."/>
        </authorList>
    </citation>
    <scope>NUCLEOTIDE SEQUENCE [LARGE SCALE GENOMIC DNA]</scope>
    <source>
        <strain evidence="3">CGMCC 1.12477</strain>
    </source>
</reference>
<keyword evidence="1" id="KW-1133">Transmembrane helix</keyword>
<sequence length="140" mass="14312">MRATRGVVGAVGVVVGLYGAWLLLSRTDTDQLVSAVLWLGGGVVLHDAVLAPVVVVAGVVAARALPGTVRASLAVVAVVLGSLTLLSLPVLFGREPANPTLLDRDYTTGWLLVASIVVVVVACGTLVLERRRRGAGPGGR</sequence>
<feature type="transmembrane region" description="Helical" evidence="1">
    <location>
        <begin position="107"/>
        <end position="128"/>
    </location>
</feature>
<evidence type="ECO:0000313" key="3">
    <source>
        <dbReference type="Proteomes" id="UP001597351"/>
    </source>
</evidence>
<evidence type="ECO:0000256" key="1">
    <source>
        <dbReference type="SAM" id="Phobius"/>
    </source>
</evidence>
<name>A0ABW4TQI5_9ACTN</name>
<gene>
    <name evidence="2" type="ORF">ACFSDE_19165</name>
</gene>
<feature type="transmembrane region" description="Helical" evidence="1">
    <location>
        <begin position="7"/>
        <end position="24"/>
    </location>
</feature>
<protein>
    <submittedName>
        <fullName evidence="2">Uncharacterized protein</fullName>
    </submittedName>
</protein>
<keyword evidence="1" id="KW-0812">Transmembrane</keyword>
<dbReference type="Proteomes" id="UP001597351">
    <property type="component" value="Unassembled WGS sequence"/>
</dbReference>